<feature type="transmembrane region" description="Helical" evidence="1">
    <location>
        <begin position="6"/>
        <end position="26"/>
    </location>
</feature>
<gene>
    <name evidence="2" type="ORF">UFOVP1083_4</name>
    <name evidence="3" type="ORF">UFOVP1327_49</name>
</gene>
<keyword evidence="1" id="KW-1133">Transmembrane helix</keyword>
<organism evidence="2">
    <name type="scientific">uncultured Caudovirales phage</name>
    <dbReference type="NCBI Taxonomy" id="2100421"/>
    <lineage>
        <taxon>Viruses</taxon>
        <taxon>Duplodnaviria</taxon>
        <taxon>Heunggongvirae</taxon>
        <taxon>Uroviricota</taxon>
        <taxon>Caudoviricetes</taxon>
        <taxon>Peduoviridae</taxon>
        <taxon>Maltschvirus</taxon>
        <taxon>Maltschvirus maltsch</taxon>
    </lineage>
</organism>
<name>A0A6J5QDN1_9CAUD</name>
<dbReference type="EMBL" id="LR797036">
    <property type="protein sequence ID" value="CAB4182509.1"/>
    <property type="molecule type" value="Genomic_DNA"/>
</dbReference>
<accession>A0A6J5QDN1</accession>
<reference evidence="2" key="1">
    <citation type="submission" date="2020-05" db="EMBL/GenBank/DDBJ databases">
        <authorList>
            <person name="Chiriac C."/>
            <person name="Salcher M."/>
            <person name="Ghai R."/>
            <person name="Kavagutti S V."/>
        </authorList>
    </citation>
    <scope>NUCLEOTIDE SEQUENCE</scope>
</reference>
<protein>
    <submittedName>
        <fullName evidence="2">Uncharacterized protein</fullName>
    </submittedName>
</protein>
<sequence length="122" mass="13417">MFSYWLGWLVVVGALGGFVVACVRAWRSVGDHRSGVIERATTSALGDGERVVIAFDSSGRFPYRVAASGLVWGFSSWHDLIEWLDGDGARFLDERDKWGKRQAFAPDKVGAGVCLSHPAFIR</sequence>
<evidence type="ECO:0000256" key="1">
    <source>
        <dbReference type="SAM" id="Phobius"/>
    </source>
</evidence>
<proteinExistence type="predicted"/>
<keyword evidence="1" id="KW-0812">Transmembrane</keyword>
<keyword evidence="1" id="KW-0472">Membrane</keyword>
<evidence type="ECO:0000313" key="3">
    <source>
        <dbReference type="EMBL" id="CAB4199517.1"/>
    </source>
</evidence>
<evidence type="ECO:0000313" key="2">
    <source>
        <dbReference type="EMBL" id="CAB4182509.1"/>
    </source>
</evidence>
<dbReference type="EMBL" id="LR797277">
    <property type="protein sequence ID" value="CAB4199517.1"/>
    <property type="molecule type" value="Genomic_DNA"/>
</dbReference>